<keyword evidence="6" id="KW-1185">Reference proteome</keyword>
<dbReference type="EMBL" id="RKIK01000003">
    <property type="protein sequence ID" value="ROV62186.1"/>
    <property type="molecule type" value="Genomic_DNA"/>
</dbReference>
<feature type="domain" description="Outer membrane protein beta-barrel" evidence="3">
    <location>
        <begin position="6"/>
        <end position="211"/>
    </location>
</feature>
<dbReference type="NCBIfam" id="NF033908">
    <property type="entry name" value="AcfA_fam_omp"/>
    <property type="match status" value="1"/>
</dbReference>
<reference evidence="4 6" key="1">
    <citation type="submission" date="2016-09" db="EMBL/GenBank/DDBJ databases">
        <title>Genomic Taxonomy of the Vibrionaceae.</title>
        <authorList>
            <person name="Gonzalez-Castillo A."/>
            <person name="Gomez-Gil B."/>
            <person name="Enciso-Ibarra K."/>
        </authorList>
    </citation>
    <scope>NUCLEOTIDE SEQUENCE [LARGE SCALE GENOMIC DNA]</scope>
    <source>
        <strain evidence="4 6">CAIM 1731</strain>
    </source>
</reference>
<keyword evidence="1 2" id="KW-0732">Signal</keyword>
<gene>
    <name evidence="4" type="ORF">BIY21_02885</name>
    <name evidence="5" type="ORF">EGH82_02175</name>
</gene>
<dbReference type="RefSeq" id="WP_075650708.1">
    <property type="nucleotide sequence ID" value="NZ_AP019658.1"/>
</dbReference>
<evidence type="ECO:0000256" key="1">
    <source>
        <dbReference type="ARBA" id="ARBA00022729"/>
    </source>
</evidence>
<dbReference type="Proteomes" id="UP000186206">
    <property type="component" value="Unassembled WGS sequence"/>
</dbReference>
<evidence type="ECO:0000256" key="2">
    <source>
        <dbReference type="SAM" id="SignalP"/>
    </source>
</evidence>
<proteinExistence type="predicted"/>
<reference evidence="5 7" key="2">
    <citation type="submission" date="2018-11" db="EMBL/GenBank/DDBJ databases">
        <title>Vibrio ponticus strain CAIM 1751 pathogenic for the snapper Lutjanus guttatus.</title>
        <authorList>
            <person name="Soto-Rodriguez S."/>
            <person name="Lozano-Olvera R."/>
            <person name="Gomez-Gil B."/>
        </authorList>
    </citation>
    <scope>NUCLEOTIDE SEQUENCE [LARGE SCALE GENOMIC DNA]</scope>
    <source>
        <strain evidence="5 7">CAIM 1751</strain>
    </source>
</reference>
<comment type="caution">
    <text evidence="5">The sequence shown here is derived from an EMBL/GenBank/DDBJ whole genome shotgun (WGS) entry which is preliminary data.</text>
</comment>
<name>A0A3N3E622_9VIBR</name>
<sequence length="211" mass="23299">MKKTILAAVLLSTSFAAISAPYIGLEYGFGSTSHDAQSDFKDPSIKLDPSLEDGIFGGFVGYSLTPSWAVELGYNHFELSDGRSQQVSMTADYEEEREWDAKVKATQFSLAPVYTYAMNDRWSAKIKAGFTYTQYDVSGSQTLEKEFHVTDVETSKHEDGYSSSSNEIGGLVSLGTEYRVLPQLTVGANVKYQFDSFANTASFNLGSTYYF</sequence>
<accession>A0A3N3E622</accession>
<evidence type="ECO:0000313" key="4">
    <source>
        <dbReference type="EMBL" id="OLQ89068.1"/>
    </source>
</evidence>
<evidence type="ECO:0000313" key="6">
    <source>
        <dbReference type="Proteomes" id="UP000186206"/>
    </source>
</evidence>
<dbReference type="OrthoDB" id="5829709at2"/>
<dbReference type="InterPro" id="IPR027385">
    <property type="entry name" value="Beta-barrel_OMP"/>
</dbReference>
<dbReference type="AlphaFoldDB" id="A0A3N3E622"/>
<dbReference type="InterPro" id="IPR011250">
    <property type="entry name" value="OMP/PagP_B-barrel"/>
</dbReference>
<evidence type="ECO:0000313" key="7">
    <source>
        <dbReference type="Proteomes" id="UP000278792"/>
    </source>
</evidence>
<dbReference type="SUPFAM" id="SSF56925">
    <property type="entry name" value="OMPA-like"/>
    <property type="match status" value="1"/>
</dbReference>
<feature type="chain" id="PRO_5018742166" evidence="2">
    <location>
        <begin position="20"/>
        <end position="211"/>
    </location>
</feature>
<dbReference type="Pfam" id="PF13505">
    <property type="entry name" value="OMP_b-brl"/>
    <property type="match status" value="1"/>
</dbReference>
<feature type="signal peptide" evidence="2">
    <location>
        <begin position="1"/>
        <end position="19"/>
    </location>
</feature>
<dbReference type="Proteomes" id="UP000278792">
    <property type="component" value="Unassembled WGS sequence"/>
</dbReference>
<dbReference type="Gene3D" id="2.40.160.20">
    <property type="match status" value="1"/>
</dbReference>
<evidence type="ECO:0000259" key="3">
    <source>
        <dbReference type="Pfam" id="PF13505"/>
    </source>
</evidence>
<dbReference type="EMBL" id="MJMI01000109">
    <property type="protein sequence ID" value="OLQ89068.1"/>
    <property type="molecule type" value="Genomic_DNA"/>
</dbReference>
<protein>
    <submittedName>
        <fullName evidence="4">Organic solvent ABC transporter substrate-binding protein</fullName>
    </submittedName>
    <submittedName>
        <fullName evidence="5">Porin family protein</fullName>
    </submittedName>
</protein>
<evidence type="ECO:0000313" key="5">
    <source>
        <dbReference type="EMBL" id="ROV62186.1"/>
    </source>
</evidence>
<organism evidence="5 7">
    <name type="scientific">Vibrio ponticus</name>
    <dbReference type="NCBI Taxonomy" id="265668"/>
    <lineage>
        <taxon>Bacteria</taxon>
        <taxon>Pseudomonadati</taxon>
        <taxon>Pseudomonadota</taxon>
        <taxon>Gammaproteobacteria</taxon>
        <taxon>Vibrionales</taxon>
        <taxon>Vibrionaceae</taxon>
        <taxon>Vibrio</taxon>
    </lineage>
</organism>